<sequence length="58" mass="6468">MNPIKDLQKLIKLTGERAKLDAKANETYIVYKTAEGQIVKEYNDGNVIPVAEKEAPHA</sequence>
<dbReference type="RefSeq" id="WP_185139248.1">
    <property type="nucleotide sequence ID" value="NZ_JACJVR010000120.1"/>
</dbReference>
<organism evidence="1 2">
    <name type="scientific">Cohnella xylanilytica</name>
    <dbReference type="NCBI Taxonomy" id="557555"/>
    <lineage>
        <taxon>Bacteria</taxon>
        <taxon>Bacillati</taxon>
        <taxon>Bacillota</taxon>
        <taxon>Bacilli</taxon>
        <taxon>Bacillales</taxon>
        <taxon>Paenibacillaceae</taxon>
        <taxon>Cohnella</taxon>
    </lineage>
</organism>
<dbReference type="AlphaFoldDB" id="A0A841UBJ6"/>
<name>A0A841UBJ6_9BACL</name>
<dbReference type="EMBL" id="JACJVR010000120">
    <property type="protein sequence ID" value="MBB6695290.1"/>
    <property type="molecule type" value="Genomic_DNA"/>
</dbReference>
<comment type="caution">
    <text evidence="1">The sequence shown here is derived from an EMBL/GenBank/DDBJ whole genome shotgun (WGS) entry which is preliminary data.</text>
</comment>
<accession>A0A841UBJ6</accession>
<keyword evidence="2" id="KW-1185">Reference proteome</keyword>
<dbReference type="Proteomes" id="UP000553776">
    <property type="component" value="Unassembled WGS sequence"/>
</dbReference>
<reference evidence="1 2" key="1">
    <citation type="submission" date="2020-08" db="EMBL/GenBank/DDBJ databases">
        <title>Cohnella phylogeny.</title>
        <authorList>
            <person name="Dunlap C."/>
        </authorList>
    </citation>
    <scope>NUCLEOTIDE SEQUENCE [LARGE SCALE GENOMIC DNA]</scope>
    <source>
        <strain evidence="1 2">DSM 25239</strain>
    </source>
</reference>
<protein>
    <submittedName>
        <fullName evidence="1">Uncharacterized protein</fullName>
    </submittedName>
</protein>
<evidence type="ECO:0000313" key="1">
    <source>
        <dbReference type="EMBL" id="MBB6695290.1"/>
    </source>
</evidence>
<gene>
    <name evidence="1" type="ORF">H7B90_28230</name>
</gene>
<evidence type="ECO:0000313" key="2">
    <source>
        <dbReference type="Proteomes" id="UP000553776"/>
    </source>
</evidence>
<proteinExistence type="predicted"/>